<evidence type="ECO:0000256" key="4">
    <source>
        <dbReference type="ARBA" id="ARBA00022574"/>
    </source>
</evidence>
<feature type="domain" description="Histone-binding protein RBBP4-like N-terminal" evidence="14">
    <location>
        <begin position="175"/>
        <end position="244"/>
    </location>
</feature>
<evidence type="ECO:0000256" key="8">
    <source>
        <dbReference type="ARBA" id="ARBA00022989"/>
    </source>
</evidence>
<evidence type="ECO:0000259" key="14">
    <source>
        <dbReference type="Pfam" id="PF12265"/>
    </source>
</evidence>
<keyword evidence="6" id="KW-0677">Repeat</keyword>
<dbReference type="SMART" id="SM00320">
    <property type="entry name" value="WD40"/>
    <property type="match status" value="6"/>
</dbReference>
<keyword evidence="10" id="KW-0539">Nucleus</keyword>
<keyword evidence="7" id="KW-0156">Chromatin regulator</keyword>
<keyword evidence="4 11" id="KW-0853">WD repeat</keyword>
<dbReference type="AlphaFoldDB" id="A0A8F2W1D0"/>
<evidence type="ECO:0000256" key="3">
    <source>
        <dbReference type="ARBA" id="ARBA00005645"/>
    </source>
</evidence>
<dbReference type="SUPFAM" id="SSF50978">
    <property type="entry name" value="WD40 repeat-like"/>
    <property type="match status" value="1"/>
</dbReference>
<evidence type="ECO:0000256" key="10">
    <source>
        <dbReference type="ARBA" id="ARBA00023242"/>
    </source>
</evidence>
<dbReference type="PANTHER" id="PTHR22850">
    <property type="entry name" value="WD40 REPEAT FAMILY"/>
    <property type="match status" value="1"/>
</dbReference>
<dbReference type="Proteomes" id="UP000825438">
    <property type="component" value="Chromosome II"/>
</dbReference>
<evidence type="ECO:0000256" key="7">
    <source>
        <dbReference type="ARBA" id="ARBA00022853"/>
    </source>
</evidence>
<evidence type="ECO:0000256" key="5">
    <source>
        <dbReference type="ARBA" id="ARBA00022692"/>
    </source>
</evidence>
<organism evidence="15">
    <name type="scientific">Candidozyma auris</name>
    <name type="common">Yeast</name>
    <name type="synonym">Candida auris</name>
    <dbReference type="NCBI Taxonomy" id="498019"/>
    <lineage>
        <taxon>Eukaryota</taxon>
        <taxon>Fungi</taxon>
        <taxon>Dikarya</taxon>
        <taxon>Ascomycota</taxon>
        <taxon>Saccharomycotina</taxon>
        <taxon>Pichiomycetes</taxon>
        <taxon>Metschnikowiaceae</taxon>
        <taxon>Candidozyma</taxon>
    </lineage>
</organism>
<dbReference type="InterPro" id="IPR022052">
    <property type="entry name" value="Histone-bd_RBBP4-like_N"/>
</dbReference>
<dbReference type="PROSITE" id="PS00678">
    <property type="entry name" value="WD_REPEATS_1"/>
    <property type="match status" value="1"/>
</dbReference>
<keyword evidence="9 13" id="KW-0472">Membrane</keyword>
<feature type="transmembrane region" description="Helical" evidence="13">
    <location>
        <begin position="90"/>
        <end position="108"/>
    </location>
</feature>
<keyword evidence="5 13" id="KW-0812">Transmembrane</keyword>
<dbReference type="InterPro" id="IPR050459">
    <property type="entry name" value="WD_repeat_RBAP46/RBAP48/MSI1"/>
</dbReference>
<name>A0A8F2W1D0_CANAR</name>
<dbReference type="EMBL" id="CP076750">
    <property type="protein sequence ID" value="QWW23140.1"/>
    <property type="molecule type" value="Genomic_DNA"/>
</dbReference>
<dbReference type="InterPro" id="IPR019775">
    <property type="entry name" value="WD40_repeat_CS"/>
</dbReference>
<dbReference type="Pfam" id="PF00400">
    <property type="entry name" value="WD40"/>
    <property type="match status" value="1"/>
</dbReference>
<feature type="repeat" description="WD" evidence="11">
    <location>
        <begin position="407"/>
        <end position="440"/>
    </location>
</feature>
<evidence type="ECO:0000256" key="2">
    <source>
        <dbReference type="ARBA" id="ARBA00004141"/>
    </source>
</evidence>
<feature type="region of interest" description="Disordered" evidence="12">
    <location>
        <begin position="544"/>
        <end position="595"/>
    </location>
</feature>
<dbReference type="InterPro" id="IPR001680">
    <property type="entry name" value="WD40_rpt"/>
</dbReference>
<dbReference type="InterPro" id="IPR036322">
    <property type="entry name" value="WD40_repeat_dom_sf"/>
</dbReference>
<reference evidence="15" key="1">
    <citation type="submission" date="2021-06" db="EMBL/GenBank/DDBJ databases">
        <title>Candida auris outbreak in lebanese hospital.</title>
        <authorList>
            <person name="Finianos M."/>
        </authorList>
    </citation>
    <scope>NUCLEOTIDE SEQUENCE</scope>
    <source>
        <strain evidence="15">CA7LBN</strain>
    </source>
</reference>
<evidence type="ECO:0000256" key="12">
    <source>
        <dbReference type="SAM" id="MobiDB-lite"/>
    </source>
</evidence>
<comment type="subcellular location">
    <subcellularLocation>
        <location evidence="2">Membrane</location>
        <topology evidence="2">Multi-pass membrane protein</topology>
    </subcellularLocation>
    <subcellularLocation>
        <location evidence="1">Nucleus</location>
    </subcellularLocation>
</comment>
<proteinExistence type="inferred from homology"/>
<protein>
    <recommendedName>
        <fullName evidence="14">Histone-binding protein RBBP4-like N-terminal domain-containing protein</fullName>
    </recommendedName>
</protein>
<dbReference type="Pfam" id="PF12265">
    <property type="entry name" value="CAF1C_H4-bd"/>
    <property type="match status" value="1"/>
</dbReference>
<dbReference type="PROSITE" id="PS50082">
    <property type="entry name" value="WD_REPEATS_2"/>
    <property type="match status" value="2"/>
</dbReference>
<dbReference type="InterPro" id="IPR015943">
    <property type="entry name" value="WD40/YVTN_repeat-like_dom_sf"/>
</dbReference>
<accession>A0A8F2W1D0</accession>
<evidence type="ECO:0000256" key="11">
    <source>
        <dbReference type="PROSITE-ProRule" id="PRU00221"/>
    </source>
</evidence>
<feature type="transmembrane region" description="Helical" evidence="13">
    <location>
        <begin position="64"/>
        <end position="84"/>
    </location>
</feature>
<dbReference type="Pfam" id="PF04133">
    <property type="entry name" value="Vps55"/>
    <property type="match status" value="1"/>
</dbReference>
<feature type="compositionally biased region" description="Basic and acidic residues" evidence="12">
    <location>
        <begin position="556"/>
        <end position="595"/>
    </location>
</feature>
<evidence type="ECO:0000313" key="15">
    <source>
        <dbReference type="EMBL" id="QWW23140.1"/>
    </source>
</evidence>
<gene>
    <name evidence="15" type="ORF">CA7LBN_001941</name>
</gene>
<evidence type="ECO:0000256" key="1">
    <source>
        <dbReference type="ARBA" id="ARBA00004123"/>
    </source>
</evidence>
<dbReference type="GO" id="GO:0005634">
    <property type="term" value="C:nucleus"/>
    <property type="evidence" value="ECO:0007669"/>
    <property type="project" value="UniProtKB-SubCell"/>
</dbReference>
<keyword evidence="8 13" id="KW-1133">Transmembrane helix</keyword>
<dbReference type="Gene3D" id="2.130.10.10">
    <property type="entry name" value="YVTN repeat-like/Quinoprotein amine dehydrogenase"/>
    <property type="match status" value="1"/>
</dbReference>
<dbReference type="GO" id="GO:0016020">
    <property type="term" value="C:membrane"/>
    <property type="evidence" value="ECO:0007669"/>
    <property type="project" value="UniProtKB-SubCell"/>
</dbReference>
<evidence type="ECO:0000256" key="6">
    <source>
        <dbReference type="ARBA" id="ARBA00022737"/>
    </source>
</evidence>
<evidence type="ECO:0000256" key="13">
    <source>
        <dbReference type="SAM" id="Phobius"/>
    </source>
</evidence>
<dbReference type="GO" id="GO:0006325">
    <property type="term" value="P:chromatin organization"/>
    <property type="evidence" value="ECO:0007669"/>
    <property type="project" value="UniProtKB-KW"/>
</dbReference>
<comment type="similarity">
    <text evidence="3">Belongs to the OB-RGRP/VPS55 family.</text>
</comment>
<evidence type="ECO:0000256" key="9">
    <source>
        <dbReference type="ARBA" id="ARBA00023136"/>
    </source>
</evidence>
<feature type="repeat" description="WD" evidence="11">
    <location>
        <begin position="442"/>
        <end position="485"/>
    </location>
</feature>
<feature type="transmembrane region" description="Helical" evidence="13">
    <location>
        <begin position="6"/>
        <end position="29"/>
    </location>
</feature>
<sequence>MGFLLVILAAIYGNWFPIIDGLIFAVAYLPAIITRAAFDNSDYDFNFDPQTTSQTSAIQEAGKFLTGFLVLTGFSLPILLHHSLILTKAASVLTIIGGGLIFGTVYTFSKAFDQEEDNDDLVGPAWCTGVFLTIKDQFRQNTLSSLAEATKNMETIAAQRQILGEHQLREQVINEEFKIWKKTVPLLYDTIHTQALEHSSLSVDFLPNYTYSDDKNTISVQLVLGTNSYTKEADFVRLASLDLPATLAPDFSKDAISLPDNNVSTFKITKSWNHPGEVNKVKVSPDGRKIATFDNTGVIHLFDIEESNSIDYKFHSSEGYSLEWVSQKEFLSGANDAKIVLWDVSNPGEPIKQFNSHSAVINDISYSKPSQHLFASVADDFTTHVHDIRSPSNLPAIAIENSHAQNAVAAHPEIASLIATGGKDNVVNLWDLRNTKEPVRLLFGHNDSVVGLKWDPGFSPSHLYSWALDKRVLTWDLNNLGTEYTYPTSETDSRRKTKFTEDPCLKFVHGGHTNRINEVAVHPKIPDLFASVGDDTLLEVFKPKTIVEEEEEENEGGEKQEEKENASKEEKMDVDGKNDGNKEGEKEEADAEKSS</sequence>
<dbReference type="InterPro" id="IPR007262">
    <property type="entry name" value="Vps55/LEPROT"/>
</dbReference>